<keyword evidence="1" id="KW-1133">Transmembrane helix</keyword>
<dbReference type="Proteomes" id="UP000264840">
    <property type="component" value="Unplaced"/>
</dbReference>
<protein>
    <submittedName>
        <fullName evidence="2">Uncharacterized protein</fullName>
    </submittedName>
</protein>
<name>A0A3Q2W6N6_HAPBU</name>
<organism evidence="2 3">
    <name type="scientific">Haplochromis burtoni</name>
    <name type="common">Burton's mouthbrooder</name>
    <name type="synonym">Chromis burtoni</name>
    <dbReference type="NCBI Taxonomy" id="8153"/>
    <lineage>
        <taxon>Eukaryota</taxon>
        <taxon>Metazoa</taxon>
        <taxon>Chordata</taxon>
        <taxon>Craniata</taxon>
        <taxon>Vertebrata</taxon>
        <taxon>Euteleostomi</taxon>
        <taxon>Actinopterygii</taxon>
        <taxon>Neopterygii</taxon>
        <taxon>Teleostei</taxon>
        <taxon>Neoteleostei</taxon>
        <taxon>Acanthomorphata</taxon>
        <taxon>Ovalentaria</taxon>
        <taxon>Cichlomorphae</taxon>
        <taxon>Cichliformes</taxon>
        <taxon>Cichlidae</taxon>
        <taxon>African cichlids</taxon>
        <taxon>Pseudocrenilabrinae</taxon>
        <taxon>Haplochromini</taxon>
        <taxon>Haplochromis</taxon>
    </lineage>
</organism>
<evidence type="ECO:0000313" key="2">
    <source>
        <dbReference type="Ensembl" id="ENSHBUP00000020350.1"/>
    </source>
</evidence>
<sequence length="94" mass="10778">MQIEICSCAQKQPILLKWPRSLTTWWLLLCFCVHMCMCVYLCGQPIMSSWRGHLAVDSQSLPGFHRYRSLLIVSSIFVIMGSQTPGFGRLQQLT</sequence>
<keyword evidence="1" id="KW-0812">Transmembrane</keyword>
<evidence type="ECO:0000256" key="1">
    <source>
        <dbReference type="SAM" id="Phobius"/>
    </source>
</evidence>
<accession>A0A3Q2W6N6</accession>
<dbReference type="AlphaFoldDB" id="A0A3Q2W6N6"/>
<keyword evidence="1" id="KW-0472">Membrane</keyword>
<keyword evidence="3" id="KW-1185">Reference proteome</keyword>
<reference evidence="2" key="2">
    <citation type="submission" date="2025-09" db="UniProtKB">
        <authorList>
            <consortium name="Ensembl"/>
        </authorList>
    </citation>
    <scope>IDENTIFICATION</scope>
</reference>
<feature type="transmembrane region" description="Helical" evidence="1">
    <location>
        <begin position="25"/>
        <end position="43"/>
    </location>
</feature>
<evidence type="ECO:0000313" key="3">
    <source>
        <dbReference type="Proteomes" id="UP000264840"/>
    </source>
</evidence>
<dbReference type="Ensembl" id="ENSHBUT00000029961.1">
    <property type="protein sequence ID" value="ENSHBUP00000020350.1"/>
    <property type="gene ID" value="ENSHBUG00000022617.1"/>
</dbReference>
<reference evidence="2" key="1">
    <citation type="submission" date="2025-08" db="UniProtKB">
        <authorList>
            <consortium name="Ensembl"/>
        </authorList>
    </citation>
    <scope>IDENTIFICATION</scope>
</reference>
<proteinExistence type="predicted"/>